<evidence type="ECO:0000313" key="2">
    <source>
        <dbReference type="Proteomes" id="UP000515596"/>
    </source>
</evidence>
<gene>
    <name evidence="1" type="ORF">HC356_01050</name>
</gene>
<name>A0A7G5CC05_WOLPI</name>
<sequence length="93" mass="11020">MLAETRDITKNKFCNVLINLCFEDRSKAHKLALYVKDIDNIVSSIKDKDLLNHFDQIFTITEVSNKHSRNELINRARTYRTISEKPKDEYKIF</sequence>
<evidence type="ECO:0000313" key="1">
    <source>
        <dbReference type="EMBL" id="QMV46739.1"/>
    </source>
</evidence>
<dbReference type="EMBL" id="CP050530">
    <property type="protein sequence ID" value="QMV46739.1"/>
    <property type="molecule type" value="Genomic_DNA"/>
</dbReference>
<protein>
    <submittedName>
        <fullName evidence="1">Uncharacterized protein</fullName>
    </submittedName>
</protein>
<proteinExistence type="predicted"/>
<dbReference type="AlphaFoldDB" id="A0A7G5CC05"/>
<reference evidence="1 2" key="1">
    <citation type="journal article" date="2020" name="Mol. Biol. Evol.">
        <title>Life and death of selfish genes: comparative genomics reveals the dynamic evolution of cytoplasmic incompatibility.</title>
        <authorList>
            <person name="Martinez J."/>
            <person name="Klasson L."/>
            <person name="Welch J."/>
            <person name="Jiggins F.M."/>
        </authorList>
    </citation>
    <scope>NUCLEOTIDE SEQUENCE [LARGE SCALE GENOMIC DNA]</scope>
    <source>
        <strain evidence="1">WNik</strain>
    </source>
</reference>
<organism evidence="1 2">
    <name type="scientific">Wolbachia pipientis</name>
    <dbReference type="NCBI Taxonomy" id="955"/>
    <lineage>
        <taxon>Bacteria</taxon>
        <taxon>Pseudomonadati</taxon>
        <taxon>Pseudomonadota</taxon>
        <taxon>Alphaproteobacteria</taxon>
        <taxon>Rickettsiales</taxon>
        <taxon>Anaplasmataceae</taxon>
        <taxon>Wolbachieae</taxon>
        <taxon>Wolbachia</taxon>
    </lineage>
</organism>
<dbReference type="RefSeq" id="WP_182183638.1">
    <property type="nucleotide sequence ID" value="NZ_CP050530.1"/>
</dbReference>
<dbReference type="Proteomes" id="UP000515596">
    <property type="component" value="Chromosome"/>
</dbReference>
<accession>A0A7G5CC05</accession>